<keyword evidence="6" id="KW-0539">Nucleus</keyword>
<dbReference type="InterPro" id="IPR048549">
    <property type="entry name" value="KRR1-like_KH2_euk"/>
</dbReference>
<dbReference type="InterPro" id="IPR041174">
    <property type="entry name" value="KRR1-like_KH1"/>
</dbReference>
<evidence type="ECO:0000259" key="9">
    <source>
        <dbReference type="Pfam" id="PF17903"/>
    </source>
</evidence>
<evidence type="ECO:0000256" key="1">
    <source>
        <dbReference type="ARBA" id="ARBA00004604"/>
    </source>
</evidence>
<evidence type="ECO:0000256" key="2">
    <source>
        <dbReference type="ARBA" id="ARBA00009344"/>
    </source>
</evidence>
<evidence type="ECO:0000256" key="6">
    <source>
        <dbReference type="ARBA" id="ARBA00023242"/>
    </source>
</evidence>
<keyword evidence="12" id="KW-1185">Reference proteome</keyword>
<dbReference type="Gene3D" id="3.30.1370.10">
    <property type="entry name" value="K Homology domain, type 1"/>
    <property type="match status" value="2"/>
</dbReference>
<comment type="subcellular location">
    <subcellularLocation>
        <location evidence="1">Nucleus</location>
        <location evidence="1">Nucleolus</location>
    </subcellularLocation>
</comment>
<dbReference type="SUPFAM" id="SSF54791">
    <property type="entry name" value="Eukaryotic type KH-domain (KH-domain type I)"/>
    <property type="match status" value="1"/>
</dbReference>
<dbReference type="InterPro" id="IPR048550">
    <property type="entry name" value="KRR1-like_KH1_euk"/>
</dbReference>
<proteinExistence type="inferred from homology"/>
<dbReference type="Proteomes" id="UP000032180">
    <property type="component" value="Chromosome 5"/>
</dbReference>
<dbReference type="Pfam" id="PF21800">
    <property type="entry name" value="KH_KRR1_2nd"/>
    <property type="match status" value="1"/>
</dbReference>
<evidence type="ECO:0000256" key="3">
    <source>
        <dbReference type="ARBA" id="ARBA00022517"/>
    </source>
</evidence>
<feature type="domain" description="KRR1 small subunit processome component first KH" evidence="9">
    <location>
        <begin position="5"/>
        <end position="85"/>
    </location>
</feature>
<evidence type="ECO:0000256" key="4">
    <source>
        <dbReference type="ARBA" id="ARBA00022552"/>
    </source>
</evidence>
<evidence type="ECO:0000313" key="11">
    <source>
        <dbReference type="EnsemblPlants" id="LPERR05G01860.1"/>
    </source>
</evidence>
<keyword evidence="5" id="KW-0694">RNA-binding</keyword>
<dbReference type="FunFam" id="3.30.1370.10:FF:000014">
    <property type="entry name" value="KRR1 small subunit processome component"/>
    <property type="match status" value="1"/>
</dbReference>
<reference evidence="12" key="2">
    <citation type="submission" date="2013-12" db="EMBL/GenBank/DDBJ databases">
        <authorList>
            <person name="Yu Y."/>
            <person name="Lee S."/>
            <person name="de Baynast K."/>
            <person name="Wissotski M."/>
            <person name="Liu L."/>
            <person name="Talag J."/>
            <person name="Goicoechea J."/>
            <person name="Angelova A."/>
            <person name="Jetty R."/>
            <person name="Kudrna D."/>
            <person name="Golser W."/>
            <person name="Rivera L."/>
            <person name="Zhang J."/>
            <person name="Wing R."/>
        </authorList>
    </citation>
    <scope>NUCLEOTIDE SEQUENCE</scope>
</reference>
<dbReference type="InterPro" id="IPR024166">
    <property type="entry name" value="rRNA_assembly_KRR1"/>
</dbReference>
<dbReference type="AlphaFoldDB" id="A0A0D9WCB7"/>
<evidence type="ECO:0000259" key="10">
    <source>
        <dbReference type="Pfam" id="PF21800"/>
    </source>
</evidence>
<dbReference type="Gramene" id="LPERR05G01860.1">
    <property type="protein sequence ID" value="LPERR05G01860.1"/>
    <property type="gene ID" value="LPERR05G01860"/>
</dbReference>
<protein>
    <recommendedName>
        <fullName evidence="8">KRR-R motif-containing protein 1</fullName>
    </recommendedName>
</protein>
<keyword evidence="3" id="KW-0690">Ribosome biogenesis</keyword>
<dbReference type="STRING" id="77586.A0A0D9WCB7"/>
<dbReference type="CDD" id="cd22394">
    <property type="entry name" value="KH-I_KRR1_rpt2"/>
    <property type="match status" value="1"/>
</dbReference>
<evidence type="ECO:0000256" key="8">
    <source>
        <dbReference type="ARBA" id="ARBA00032993"/>
    </source>
</evidence>
<name>A0A0D9WCB7_9ORYZ</name>
<accession>A0A0D9WCB7</accession>
<dbReference type="PANTHER" id="PTHR12581:SF0">
    <property type="entry name" value="KRR1 SMALL SUBUNIT PROCESSOME COMPONENT HOMOLOG"/>
    <property type="match status" value="1"/>
</dbReference>
<reference evidence="11 12" key="1">
    <citation type="submission" date="2012-08" db="EMBL/GenBank/DDBJ databases">
        <title>Oryza genome evolution.</title>
        <authorList>
            <person name="Wing R.A."/>
        </authorList>
    </citation>
    <scope>NUCLEOTIDE SEQUENCE</scope>
</reference>
<comment type="similarity">
    <text evidence="2">Belongs to the KRR1 family.</text>
</comment>
<dbReference type="GO" id="GO:0003723">
    <property type="term" value="F:RNA binding"/>
    <property type="evidence" value="ECO:0007669"/>
    <property type="project" value="UniProtKB-KW"/>
</dbReference>
<dbReference type="Pfam" id="PF17903">
    <property type="entry name" value="KH_KRR1_1st"/>
    <property type="match status" value="1"/>
</dbReference>
<evidence type="ECO:0000256" key="7">
    <source>
        <dbReference type="ARBA" id="ARBA00023274"/>
    </source>
</evidence>
<evidence type="ECO:0000256" key="5">
    <source>
        <dbReference type="ARBA" id="ARBA00022884"/>
    </source>
</evidence>
<feature type="domain" description="KRR1 small subunit processome component second KH" evidence="10">
    <location>
        <begin position="88"/>
        <end position="178"/>
    </location>
</feature>
<dbReference type="GO" id="GO:0032040">
    <property type="term" value="C:small-subunit processome"/>
    <property type="evidence" value="ECO:0007669"/>
    <property type="project" value="TreeGrafter"/>
</dbReference>
<reference evidence="11" key="3">
    <citation type="submission" date="2015-04" db="UniProtKB">
        <authorList>
            <consortium name="EnsemblPlants"/>
        </authorList>
    </citation>
    <scope>IDENTIFICATION</scope>
</reference>
<dbReference type="InterPro" id="IPR036612">
    <property type="entry name" value="KH_dom_type_1_sf"/>
</dbReference>
<sequence>MLQVSSLSTLFPRNQENYLQELWPIVKGALKEVGVACKLNLVKGSMTVSTTRKTRDPYIIIKANQLTELLSRSVPAPQAMKILNDDIGCDIIEIASIIRSKEKFVRRRERLLGPDLSTLKAIEIVTGCYTLVQGNTITAMGSWKGLFQLREVVEDCIMNVKRPLHHIKELVIERELAKNPALADKKAQENTRLDSYIAKRRRL</sequence>
<keyword evidence="7" id="KW-0687">Ribonucleoprotein</keyword>
<dbReference type="GO" id="GO:0006364">
    <property type="term" value="P:rRNA processing"/>
    <property type="evidence" value="ECO:0007669"/>
    <property type="project" value="UniProtKB-KW"/>
</dbReference>
<dbReference type="EnsemblPlants" id="LPERR05G01860.1">
    <property type="protein sequence ID" value="LPERR05G01860.1"/>
    <property type="gene ID" value="LPERR05G01860"/>
</dbReference>
<dbReference type="eggNOG" id="KOG2874">
    <property type="taxonomic scope" value="Eukaryota"/>
</dbReference>
<dbReference type="CDD" id="cd22393">
    <property type="entry name" value="KH-I_KRR1_rpt1"/>
    <property type="match status" value="1"/>
</dbReference>
<dbReference type="InterPro" id="IPR048548">
    <property type="entry name" value="KRR1-like_KH2"/>
</dbReference>
<evidence type="ECO:0000313" key="12">
    <source>
        <dbReference type="Proteomes" id="UP000032180"/>
    </source>
</evidence>
<keyword evidence="4" id="KW-0698">rRNA processing</keyword>
<organism evidence="11 12">
    <name type="scientific">Leersia perrieri</name>
    <dbReference type="NCBI Taxonomy" id="77586"/>
    <lineage>
        <taxon>Eukaryota</taxon>
        <taxon>Viridiplantae</taxon>
        <taxon>Streptophyta</taxon>
        <taxon>Embryophyta</taxon>
        <taxon>Tracheophyta</taxon>
        <taxon>Spermatophyta</taxon>
        <taxon>Magnoliopsida</taxon>
        <taxon>Liliopsida</taxon>
        <taxon>Poales</taxon>
        <taxon>Poaceae</taxon>
        <taxon>BOP clade</taxon>
        <taxon>Oryzoideae</taxon>
        <taxon>Oryzeae</taxon>
        <taxon>Oryzinae</taxon>
        <taxon>Leersia</taxon>
    </lineage>
</organism>
<dbReference type="PANTHER" id="PTHR12581">
    <property type="entry name" value="HIV-1 REV BINDING PROTEIN 2, 3"/>
    <property type="match status" value="1"/>
</dbReference>
<dbReference type="HOGENOM" id="CLU_040185_1_1_1"/>